<dbReference type="EMBL" id="BT069416">
    <property type="protein sequence ID" value="ACN36313.1"/>
    <property type="molecule type" value="mRNA"/>
</dbReference>
<evidence type="ECO:0000256" key="2">
    <source>
        <dbReference type="SAM" id="Phobius"/>
    </source>
</evidence>
<feature type="transmembrane region" description="Helical" evidence="2">
    <location>
        <begin position="48"/>
        <end position="65"/>
    </location>
</feature>
<reference evidence="3" key="1">
    <citation type="journal article" date="2009" name="PLoS Genet.">
        <title>Sequencing, mapping, and analysis of 27,455 maize full-length cDNAs.</title>
        <authorList>
            <person name="Soderlund C."/>
            <person name="Descour A."/>
            <person name="Kudrna D."/>
            <person name="Bomhoff M."/>
            <person name="Boyd L."/>
            <person name="Currie J."/>
            <person name="Angelova A."/>
            <person name="Collura K."/>
            <person name="Wissotski M."/>
            <person name="Ashley E."/>
            <person name="Morrow D."/>
            <person name="Fernandes J."/>
            <person name="Walbot V."/>
            <person name="Yu Y."/>
        </authorList>
    </citation>
    <scope>NUCLEOTIDE SEQUENCE</scope>
    <source>
        <strain evidence="3">B73</strain>
    </source>
</reference>
<proteinExistence type="evidence at transcript level"/>
<accession>C0PM97</accession>
<organism evidence="3">
    <name type="scientific">Zea mays</name>
    <name type="common">Maize</name>
    <dbReference type="NCBI Taxonomy" id="4577"/>
    <lineage>
        <taxon>Eukaryota</taxon>
        <taxon>Viridiplantae</taxon>
        <taxon>Streptophyta</taxon>
        <taxon>Embryophyta</taxon>
        <taxon>Tracheophyta</taxon>
        <taxon>Spermatophyta</taxon>
        <taxon>Magnoliopsida</taxon>
        <taxon>Liliopsida</taxon>
        <taxon>Poales</taxon>
        <taxon>Poaceae</taxon>
        <taxon>PACMAD clade</taxon>
        <taxon>Panicoideae</taxon>
        <taxon>Andropogonodae</taxon>
        <taxon>Andropogoneae</taxon>
        <taxon>Tripsacinae</taxon>
        <taxon>Zea</taxon>
    </lineage>
</organism>
<evidence type="ECO:0000313" key="3">
    <source>
        <dbReference type="EMBL" id="ACN36313.1"/>
    </source>
</evidence>
<name>C0PM97_MAIZE</name>
<protein>
    <submittedName>
        <fullName evidence="3">Uncharacterized protein</fullName>
    </submittedName>
</protein>
<evidence type="ECO:0000256" key="1">
    <source>
        <dbReference type="SAM" id="MobiDB-lite"/>
    </source>
</evidence>
<dbReference type="AlphaFoldDB" id="C0PM97"/>
<keyword evidence="2" id="KW-0812">Transmembrane</keyword>
<feature type="region of interest" description="Disordered" evidence="1">
    <location>
        <begin position="14"/>
        <end position="44"/>
    </location>
</feature>
<reference evidence="3" key="2">
    <citation type="submission" date="2012-06" db="EMBL/GenBank/DDBJ databases">
        <authorList>
            <person name="Yu Y."/>
            <person name="Currie J."/>
            <person name="Lomeli R."/>
            <person name="Angelova A."/>
            <person name="Collura K."/>
            <person name="Wissotski M."/>
            <person name="Campos D."/>
            <person name="Kudrna D."/>
            <person name="Golser W."/>
            <person name="Ashely E."/>
            <person name="Descour A."/>
            <person name="Fernandes J."/>
            <person name="Soderlund C."/>
            <person name="Walbot V."/>
        </authorList>
    </citation>
    <scope>NUCLEOTIDE SEQUENCE</scope>
    <source>
        <strain evidence="3">B73</strain>
    </source>
</reference>
<keyword evidence="2" id="KW-1133">Transmembrane helix</keyword>
<keyword evidence="2" id="KW-0472">Membrane</keyword>
<feature type="compositionally biased region" description="Basic and acidic residues" evidence="1">
    <location>
        <begin position="31"/>
        <end position="44"/>
    </location>
</feature>
<sequence length="121" mass="13026">MNLNKYYRNSFAPTDSSSFMAPLPNLKTKTGGKEKGNTKRREREKEPLVISLLAFLAVTIAHHIYSDSDPTPCSSSPACEVATPLVRPLGCPLSRAGHAVLPHHDLGAVGGDPLQLSSVFK</sequence>